<reference evidence="3 4" key="1">
    <citation type="journal article" date="2018" name="Plant J.">
        <title>Genome sequences of Chlorella sorokiniana UTEX 1602 and Micractinium conductrix SAG 241.80: implications to maltose excretion by a green alga.</title>
        <authorList>
            <person name="Arriola M.B."/>
            <person name="Velmurugan N."/>
            <person name="Zhang Y."/>
            <person name="Plunkett M.H."/>
            <person name="Hondzo H."/>
            <person name="Barney B.M."/>
        </authorList>
    </citation>
    <scope>NUCLEOTIDE SEQUENCE [LARGE SCALE GENOMIC DNA]</scope>
    <source>
        <strain evidence="4">UTEX 1602</strain>
    </source>
</reference>
<proteinExistence type="predicted"/>
<organism evidence="3 4">
    <name type="scientific">Chlorella sorokiniana</name>
    <name type="common">Freshwater green alga</name>
    <dbReference type="NCBI Taxonomy" id="3076"/>
    <lineage>
        <taxon>Eukaryota</taxon>
        <taxon>Viridiplantae</taxon>
        <taxon>Chlorophyta</taxon>
        <taxon>core chlorophytes</taxon>
        <taxon>Trebouxiophyceae</taxon>
        <taxon>Chlorellales</taxon>
        <taxon>Chlorellaceae</taxon>
        <taxon>Chlorella clade</taxon>
        <taxon>Chlorella</taxon>
    </lineage>
</organism>
<evidence type="ECO:0000259" key="2">
    <source>
        <dbReference type="Pfam" id="PF09791"/>
    </source>
</evidence>
<name>A0A2P6TH64_CHLSO</name>
<comment type="caution">
    <text evidence="3">The sequence shown here is derived from an EMBL/GenBank/DDBJ whole genome shotgun (WGS) entry which is preliminary data.</text>
</comment>
<gene>
    <name evidence="3" type="ORF">C2E21_7653</name>
</gene>
<evidence type="ECO:0000313" key="4">
    <source>
        <dbReference type="Proteomes" id="UP000239899"/>
    </source>
</evidence>
<evidence type="ECO:0000256" key="1">
    <source>
        <dbReference type="SAM" id="MobiDB-lite"/>
    </source>
</evidence>
<sequence length="109" mass="11777">MHGNRWSSSRSRRSRRSSTLVTGCSVAAAAQKQAEAAPRDPLQPPEEPGPDDCCGRGCGDLCVWSIYFEQRREHEAALAALAGEAPPEDPFLALERKLAEAAQKTGVDQ</sequence>
<dbReference type="Pfam" id="PF09791">
    <property type="entry name" value="Oxidored-like"/>
    <property type="match status" value="1"/>
</dbReference>
<dbReference type="AlphaFoldDB" id="A0A2P6TH64"/>
<dbReference type="EMBL" id="LHPG02000016">
    <property type="protein sequence ID" value="PRW33621.1"/>
    <property type="molecule type" value="Genomic_DNA"/>
</dbReference>
<protein>
    <submittedName>
        <fullName evidence="3">Oxidoreductase</fullName>
    </submittedName>
</protein>
<evidence type="ECO:0000313" key="3">
    <source>
        <dbReference type="EMBL" id="PRW33621.1"/>
    </source>
</evidence>
<dbReference type="STRING" id="3076.A0A2P6TH64"/>
<feature type="domain" description="Oxidoreductase-like" evidence="2">
    <location>
        <begin position="43"/>
        <end position="79"/>
    </location>
</feature>
<accession>A0A2P6TH64</accession>
<feature type="compositionally biased region" description="Low complexity" evidence="1">
    <location>
        <begin position="27"/>
        <end position="36"/>
    </location>
</feature>
<dbReference type="Proteomes" id="UP000239899">
    <property type="component" value="Unassembled WGS sequence"/>
</dbReference>
<feature type="region of interest" description="Disordered" evidence="1">
    <location>
        <begin position="1"/>
        <end position="51"/>
    </location>
</feature>
<dbReference type="InterPro" id="IPR019180">
    <property type="entry name" value="Oxidoreductase-like_N"/>
</dbReference>
<keyword evidence="4" id="KW-1185">Reference proteome</keyword>